<name>A0A0K2RYC8_9MICC</name>
<gene>
    <name evidence="1" type="ORF">RM6536_0340</name>
</gene>
<protein>
    <submittedName>
        <fullName evidence="1">Uncharacterized protein</fullName>
    </submittedName>
</protein>
<organism evidence="1">
    <name type="scientific">Rothia mucilaginosa</name>
    <dbReference type="NCBI Taxonomy" id="43675"/>
    <lineage>
        <taxon>Bacteria</taxon>
        <taxon>Bacillati</taxon>
        <taxon>Actinomycetota</taxon>
        <taxon>Actinomycetes</taxon>
        <taxon>Micrococcales</taxon>
        <taxon>Micrococcaceae</taxon>
        <taxon>Rothia</taxon>
    </lineage>
</organism>
<sequence length="44" mass="4894">MGFGAHGGAGALRRVCRFLGVCRAHCRCRSFQICRIICSIVRVR</sequence>
<reference evidence="2" key="1">
    <citation type="submission" date="2015-08" db="EMBL/GenBank/DDBJ databases">
        <title>Complete genome sequence of Rothia mucilaginosa strain NUM-Rm6536.</title>
        <authorList>
            <person name="Nambu T."/>
        </authorList>
    </citation>
    <scope>NUCLEOTIDE SEQUENCE [LARGE SCALE GENOMIC DNA]</scope>
    <source>
        <strain evidence="2">NUM-Rm6536</strain>
    </source>
</reference>
<proteinExistence type="predicted"/>
<dbReference type="EMBL" id="AP014938">
    <property type="protein sequence ID" value="BAS19587.1"/>
    <property type="molecule type" value="Genomic_DNA"/>
</dbReference>
<evidence type="ECO:0000313" key="2">
    <source>
        <dbReference type="Proteomes" id="UP000066203"/>
    </source>
</evidence>
<dbReference type="Proteomes" id="UP000066203">
    <property type="component" value="Chromosome"/>
</dbReference>
<evidence type="ECO:0000313" key="1">
    <source>
        <dbReference type="EMBL" id="BAS19587.1"/>
    </source>
</evidence>
<accession>A0A0K2RYC8</accession>
<dbReference type="AlphaFoldDB" id="A0A0K2RYC8"/>